<protein>
    <recommendedName>
        <fullName evidence="1">GmrSD restriction endonucleases N-terminal domain-containing protein</fullName>
    </recommendedName>
</protein>
<name>A0A2S5TJA2_9GAMM</name>
<gene>
    <name evidence="2" type="ORF">C3942_05150</name>
</gene>
<organism evidence="2 3">
    <name type="scientific">Solimonas fluminis</name>
    <dbReference type="NCBI Taxonomy" id="2086571"/>
    <lineage>
        <taxon>Bacteria</taxon>
        <taxon>Pseudomonadati</taxon>
        <taxon>Pseudomonadota</taxon>
        <taxon>Gammaproteobacteria</taxon>
        <taxon>Nevskiales</taxon>
        <taxon>Nevskiaceae</taxon>
        <taxon>Solimonas</taxon>
    </lineage>
</organism>
<dbReference type="EMBL" id="PSNW01000002">
    <property type="protein sequence ID" value="PPE75064.1"/>
    <property type="molecule type" value="Genomic_DNA"/>
</dbReference>
<dbReference type="PANTHER" id="PTHR37292">
    <property type="entry name" value="VNG6097C"/>
    <property type="match status" value="1"/>
</dbReference>
<dbReference type="OrthoDB" id="9798761at2"/>
<feature type="domain" description="GmrSD restriction endonucleases N-terminal" evidence="1">
    <location>
        <begin position="13"/>
        <end position="171"/>
    </location>
</feature>
<accession>A0A2S5TJA2</accession>
<evidence type="ECO:0000313" key="2">
    <source>
        <dbReference type="EMBL" id="PPE75064.1"/>
    </source>
</evidence>
<reference evidence="2 3" key="1">
    <citation type="submission" date="2018-02" db="EMBL/GenBank/DDBJ databases">
        <title>Genome sequencing of Solimonas sp. HR-BB.</title>
        <authorList>
            <person name="Lee Y."/>
            <person name="Jeon C.O."/>
        </authorList>
    </citation>
    <scope>NUCLEOTIDE SEQUENCE [LARGE SCALE GENOMIC DNA]</scope>
    <source>
        <strain evidence="2 3">HR-BB</strain>
    </source>
</reference>
<sequence length="202" mass="23175">MAATLFKDTTYQLNNLIENIRRGEIALPDIQRPFVWPASKARDLLDSMYKGFPVGYLLFWATGAEVGARQIGDGAKDAVPRLLIVDGQQRLTSLFAVFTGTSVLRKDYTQGKLRIAFRPADSRFEVTDAAIEKDPEFIPDITEVWRSYRETTRTFLSKLKEHRNQPLSDEEVDRLEDAIDRVRDLHHYPFKAVELRTKKGSE</sequence>
<dbReference type="Pfam" id="PF03235">
    <property type="entry name" value="GmrSD_N"/>
    <property type="match status" value="1"/>
</dbReference>
<evidence type="ECO:0000259" key="1">
    <source>
        <dbReference type="Pfam" id="PF03235"/>
    </source>
</evidence>
<dbReference type="PANTHER" id="PTHR37292:SF2">
    <property type="entry name" value="DUF262 DOMAIN-CONTAINING PROTEIN"/>
    <property type="match status" value="1"/>
</dbReference>
<keyword evidence="3" id="KW-1185">Reference proteome</keyword>
<dbReference type="AlphaFoldDB" id="A0A2S5TJA2"/>
<dbReference type="RefSeq" id="WP_104229290.1">
    <property type="nucleotide sequence ID" value="NZ_PSNW01000002.1"/>
</dbReference>
<comment type="caution">
    <text evidence="2">The sequence shown here is derived from an EMBL/GenBank/DDBJ whole genome shotgun (WGS) entry which is preliminary data.</text>
</comment>
<proteinExistence type="predicted"/>
<dbReference type="Proteomes" id="UP000238220">
    <property type="component" value="Unassembled WGS sequence"/>
</dbReference>
<evidence type="ECO:0000313" key="3">
    <source>
        <dbReference type="Proteomes" id="UP000238220"/>
    </source>
</evidence>
<dbReference type="InterPro" id="IPR004919">
    <property type="entry name" value="GmrSD_N"/>
</dbReference>